<protein>
    <recommendedName>
        <fullName evidence="3">N-acetyltransferase domain-containing protein</fullName>
    </recommendedName>
</protein>
<accession>A0A077M0U1</accession>
<dbReference type="Proteomes" id="UP000035721">
    <property type="component" value="Unassembled WGS sequence"/>
</dbReference>
<proteinExistence type="predicted"/>
<evidence type="ECO:0000313" key="2">
    <source>
        <dbReference type="Proteomes" id="UP000035721"/>
    </source>
</evidence>
<gene>
    <name evidence="1" type="ORF">BN12_2260005</name>
</gene>
<dbReference type="RefSeq" id="WP_048554747.1">
    <property type="nucleotide sequence ID" value="NZ_HF570958.1"/>
</dbReference>
<dbReference type="AlphaFoldDB" id="A0A077M0U1"/>
<organism evidence="1 2">
    <name type="scientific">Nostocoides japonicum T1-X7</name>
    <dbReference type="NCBI Taxonomy" id="1194083"/>
    <lineage>
        <taxon>Bacteria</taxon>
        <taxon>Bacillati</taxon>
        <taxon>Actinomycetota</taxon>
        <taxon>Actinomycetes</taxon>
        <taxon>Micrococcales</taxon>
        <taxon>Intrasporangiaceae</taxon>
        <taxon>Nostocoides</taxon>
    </lineage>
</organism>
<dbReference type="Gene3D" id="3.40.630.30">
    <property type="match status" value="1"/>
</dbReference>
<evidence type="ECO:0000313" key="1">
    <source>
        <dbReference type="EMBL" id="CCH77809.1"/>
    </source>
</evidence>
<keyword evidence="2" id="KW-1185">Reference proteome</keyword>
<dbReference type="InterPro" id="IPR016181">
    <property type="entry name" value="Acyl_CoA_acyltransferase"/>
</dbReference>
<comment type="caution">
    <text evidence="1">The sequence shown here is derived from an EMBL/GenBank/DDBJ whole genome shotgun (WGS) entry which is preliminary data.</text>
</comment>
<evidence type="ECO:0008006" key="3">
    <source>
        <dbReference type="Google" id="ProtNLM"/>
    </source>
</evidence>
<dbReference type="OrthoDB" id="4536199at2"/>
<dbReference type="STRING" id="1194083.BN12_2260005"/>
<sequence>MAAAEVRYAVADPSTPPPGLYAMLCAAFDEPPYENVPALMAKRLAAWPDFARSNGFRVVTAHRGSELVGVCFGFVDVLGTADEPALWAGLYERLRAAPFHDELRGAEIVEFATARAVRGRDVGQRLVDTLLDGRPGWLLAESTAPAYGWYLRHGWRVLGPPHDATAYVVLARDATVER</sequence>
<reference evidence="1 2" key="1">
    <citation type="journal article" date="2013" name="ISME J.">
        <title>A metabolic model for members of the genus Tetrasphaera involved in enhanced biological phosphorus removal.</title>
        <authorList>
            <person name="Kristiansen R."/>
            <person name="Nguyen H.T.T."/>
            <person name="Saunders A.M."/>
            <person name="Nielsen J.L."/>
            <person name="Wimmer R."/>
            <person name="Le V.Q."/>
            <person name="McIlroy S.J."/>
            <person name="Petrovski S."/>
            <person name="Seviour R.J."/>
            <person name="Calteau A."/>
            <person name="Nielsen K.L."/>
            <person name="Nielsen P.H."/>
        </authorList>
    </citation>
    <scope>NUCLEOTIDE SEQUENCE [LARGE SCALE GENOMIC DNA]</scope>
    <source>
        <strain evidence="1 2">T1-X7</strain>
    </source>
</reference>
<name>A0A077M0U1_9MICO</name>
<dbReference type="SUPFAM" id="SSF55729">
    <property type="entry name" value="Acyl-CoA N-acyltransferases (Nat)"/>
    <property type="match status" value="1"/>
</dbReference>
<dbReference type="EMBL" id="CAJB01000142">
    <property type="protein sequence ID" value="CCH77809.1"/>
    <property type="molecule type" value="Genomic_DNA"/>
</dbReference>